<dbReference type="KEGG" id="mmar:MODMU_2451"/>
<evidence type="ECO:0000256" key="11">
    <source>
        <dbReference type="PIRSR" id="PIRSR602481-1"/>
    </source>
</evidence>
<reference evidence="13 14" key="1">
    <citation type="journal article" date="2012" name="J. Bacteriol.">
        <title>Genome Sequence of Radiation-Resistant Modestobacter marinus Strain BC501, a Representative Actinobacterium That Thrives on Calcareous Stone Surfaces.</title>
        <authorList>
            <person name="Normand P."/>
            <person name="Gury J."/>
            <person name="Pujic P."/>
            <person name="Chouaia B."/>
            <person name="Crotti E."/>
            <person name="Brusetti L."/>
            <person name="Daffonchio D."/>
            <person name="Vacherie B."/>
            <person name="Barbe V."/>
            <person name="Medigue C."/>
            <person name="Calteau A."/>
            <person name="Ghodhbane-Gtari F."/>
            <person name="Essoussi I."/>
            <person name="Nouioui I."/>
            <person name="Abbassi-Ghozzi I."/>
            <person name="Gtari M."/>
        </authorList>
    </citation>
    <scope>NUCLEOTIDE SEQUENCE [LARGE SCALE GENOMIC DNA]</scope>
    <source>
        <strain evidence="14">BC 501</strain>
    </source>
</reference>
<gene>
    <name evidence="13" type="ordered locus">MODMU_2451</name>
</gene>
<dbReference type="InterPro" id="IPR036390">
    <property type="entry name" value="WH_DNA-bd_sf"/>
</dbReference>
<keyword evidence="8" id="KW-0805">Transcription regulation</keyword>
<dbReference type="PANTHER" id="PTHR33202:SF2">
    <property type="entry name" value="FERRIC UPTAKE REGULATION PROTEIN"/>
    <property type="match status" value="1"/>
</dbReference>
<dbReference type="SUPFAM" id="SSF46785">
    <property type="entry name" value="Winged helix' DNA-binding domain"/>
    <property type="match status" value="1"/>
</dbReference>
<evidence type="ECO:0000256" key="9">
    <source>
        <dbReference type="ARBA" id="ARBA00023125"/>
    </source>
</evidence>
<evidence type="ECO:0000256" key="7">
    <source>
        <dbReference type="ARBA" id="ARBA00022833"/>
    </source>
</evidence>
<evidence type="ECO:0000313" key="13">
    <source>
        <dbReference type="EMBL" id="CCH87880.1"/>
    </source>
</evidence>
<evidence type="ECO:0000256" key="3">
    <source>
        <dbReference type="ARBA" id="ARBA00011738"/>
    </source>
</evidence>
<feature type="binding site" evidence="12">
    <location>
        <position position="113"/>
    </location>
    <ligand>
        <name>Fe cation</name>
        <dbReference type="ChEBI" id="CHEBI:24875"/>
    </ligand>
</feature>
<dbReference type="Gene3D" id="1.10.10.10">
    <property type="entry name" value="Winged helix-like DNA-binding domain superfamily/Winged helix DNA-binding domain"/>
    <property type="match status" value="1"/>
</dbReference>
<evidence type="ECO:0000256" key="4">
    <source>
        <dbReference type="ARBA" id="ARBA00022490"/>
    </source>
</evidence>
<dbReference type="GO" id="GO:1900376">
    <property type="term" value="P:regulation of secondary metabolite biosynthetic process"/>
    <property type="evidence" value="ECO:0007669"/>
    <property type="project" value="TreeGrafter"/>
</dbReference>
<feature type="binding site" evidence="11">
    <location>
        <position position="81"/>
    </location>
    <ligand>
        <name>Zn(2+)</name>
        <dbReference type="ChEBI" id="CHEBI:29105"/>
    </ligand>
</feature>
<keyword evidence="10" id="KW-0804">Transcription</keyword>
<keyword evidence="7 11" id="KW-0862">Zinc</keyword>
<evidence type="ECO:0000256" key="2">
    <source>
        <dbReference type="ARBA" id="ARBA00007957"/>
    </source>
</evidence>
<dbReference type="Gene3D" id="3.30.1490.190">
    <property type="match status" value="1"/>
</dbReference>
<dbReference type="OMA" id="HDHVILT"/>
<protein>
    <submittedName>
        <fullName evidence="13">Zn/Fe uptake regulator, Fur family</fullName>
    </submittedName>
</protein>
<dbReference type="OrthoDB" id="8659436at2"/>
<name>I4EWW7_MODI5</name>
<keyword evidence="9" id="KW-0238">DNA-binding</keyword>
<dbReference type="FunFam" id="1.10.10.10:FF:000459">
    <property type="entry name" value="Ferric uptake regulation protein"/>
    <property type="match status" value="1"/>
</dbReference>
<accession>I4EWW7</accession>
<organism evidence="13 14">
    <name type="scientific">Modestobacter italicus (strain DSM 44449 / CECT 9708 / BC 501)</name>
    <dbReference type="NCBI Taxonomy" id="2732864"/>
    <lineage>
        <taxon>Bacteria</taxon>
        <taxon>Bacillati</taxon>
        <taxon>Actinomycetota</taxon>
        <taxon>Actinomycetes</taxon>
        <taxon>Geodermatophilales</taxon>
        <taxon>Geodermatophilaceae</taxon>
        <taxon>Modestobacter</taxon>
    </lineage>
</organism>
<comment type="cofactor">
    <cofactor evidence="11">
        <name>Zn(2+)</name>
        <dbReference type="ChEBI" id="CHEBI:29105"/>
    </cofactor>
    <text evidence="11">Binds 1 zinc ion per subunit.</text>
</comment>
<proteinExistence type="inferred from homology"/>
<dbReference type="STRING" id="477641.MODMU_2451"/>
<keyword evidence="12" id="KW-0408">Iron</keyword>
<dbReference type="AlphaFoldDB" id="I4EWW7"/>
<feature type="binding site" evidence="11">
    <location>
        <position position="124"/>
    </location>
    <ligand>
        <name>Zn(2+)</name>
        <dbReference type="ChEBI" id="CHEBI:29105"/>
    </ligand>
</feature>
<evidence type="ECO:0000313" key="14">
    <source>
        <dbReference type="Proteomes" id="UP000006461"/>
    </source>
</evidence>
<dbReference type="GO" id="GO:0005829">
    <property type="term" value="C:cytosol"/>
    <property type="evidence" value="ECO:0007669"/>
    <property type="project" value="TreeGrafter"/>
</dbReference>
<dbReference type="InterPro" id="IPR002481">
    <property type="entry name" value="FUR"/>
</dbReference>
<dbReference type="PANTHER" id="PTHR33202">
    <property type="entry name" value="ZINC UPTAKE REGULATION PROTEIN"/>
    <property type="match status" value="1"/>
</dbReference>
<dbReference type="GO" id="GO:0000976">
    <property type="term" value="F:transcription cis-regulatory region binding"/>
    <property type="evidence" value="ECO:0007669"/>
    <property type="project" value="TreeGrafter"/>
</dbReference>
<comment type="cofactor">
    <cofactor evidence="12">
        <name>Mn(2+)</name>
        <dbReference type="ChEBI" id="CHEBI:29035"/>
    </cofactor>
    <cofactor evidence="12">
        <name>Fe(2+)</name>
        <dbReference type="ChEBI" id="CHEBI:29033"/>
    </cofactor>
    <text evidence="12">Binds 1 Mn(2+) or Fe(2+) ion per subunit.</text>
</comment>
<keyword evidence="5" id="KW-0678">Repressor</keyword>
<evidence type="ECO:0000256" key="1">
    <source>
        <dbReference type="ARBA" id="ARBA00004496"/>
    </source>
</evidence>
<evidence type="ECO:0000256" key="5">
    <source>
        <dbReference type="ARBA" id="ARBA00022491"/>
    </source>
</evidence>
<dbReference type="HOGENOM" id="CLU_096072_5_0_11"/>
<evidence type="ECO:0000256" key="6">
    <source>
        <dbReference type="ARBA" id="ARBA00022723"/>
    </source>
</evidence>
<comment type="similarity">
    <text evidence="2">Belongs to the Fur family.</text>
</comment>
<dbReference type="CDD" id="cd07153">
    <property type="entry name" value="Fur_like"/>
    <property type="match status" value="1"/>
</dbReference>
<evidence type="ECO:0000256" key="10">
    <source>
        <dbReference type="ARBA" id="ARBA00023163"/>
    </source>
</evidence>
<sequence length="140" mass="15384">MIRNTRQRAAVNAVFDGLDGFHSAQEVHAKLRASGDTIGLSTVYRAVQALVDDGELDSIRTDNGEAIYRRCSTTHHHHLVCRGCGRTEEVEGPTVERWADRVAGEHGFVDVRHTLEIFGTCAECHRSGQAAEVTSADGRR</sequence>
<dbReference type="InterPro" id="IPR043135">
    <property type="entry name" value="Fur_C"/>
</dbReference>
<feature type="binding site" evidence="11">
    <location>
        <position position="121"/>
    </location>
    <ligand>
        <name>Zn(2+)</name>
        <dbReference type="ChEBI" id="CHEBI:29105"/>
    </ligand>
</feature>
<feature type="binding site" evidence="12">
    <location>
        <position position="75"/>
    </location>
    <ligand>
        <name>Fe cation</name>
        <dbReference type="ChEBI" id="CHEBI:24875"/>
    </ligand>
</feature>
<dbReference type="Proteomes" id="UP000006461">
    <property type="component" value="Chromosome"/>
</dbReference>
<comment type="subunit">
    <text evidence="3">Homodimer.</text>
</comment>
<feature type="binding site" evidence="12">
    <location>
        <position position="96"/>
    </location>
    <ligand>
        <name>Fe cation</name>
        <dbReference type="ChEBI" id="CHEBI:24875"/>
    </ligand>
</feature>
<keyword evidence="6 11" id="KW-0479">Metal-binding</keyword>
<keyword evidence="14" id="KW-1185">Reference proteome</keyword>
<dbReference type="GO" id="GO:0008270">
    <property type="term" value="F:zinc ion binding"/>
    <property type="evidence" value="ECO:0007669"/>
    <property type="project" value="TreeGrafter"/>
</dbReference>
<dbReference type="GO" id="GO:0003700">
    <property type="term" value="F:DNA-binding transcription factor activity"/>
    <property type="evidence" value="ECO:0007669"/>
    <property type="project" value="InterPro"/>
</dbReference>
<keyword evidence="4" id="KW-0963">Cytoplasm</keyword>
<dbReference type="PATRIC" id="fig|477641.3.peg.2328"/>
<evidence type="ECO:0000256" key="8">
    <source>
        <dbReference type="ARBA" id="ARBA00023015"/>
    </source>
</evidence>
<feature type="binding site" evidence="11">
    <location>
        <position position="84"/>
    </location>
    <ligand>
        <name>Zn(2+)</name>
        <dbReference type="ChEBI" id="CHEBI:29105"/>
    </ligand>
</feature>
<dbReference type="eggNOG" id="COG0735">
    <property type="taxonomic scope" value="Bacteria"/>
</dbReference>
<dbReference type="GO" id="GO:0045892">
    <property type="term" value="P:negative regulation of DNA-templated transcription"/>
    <property type="evidence" value="ECO:0007669"/>
    <property type="project" value="TreeGrafter"/>
</dbReference>
<comment type="subcellular location">
    <subcellularLocation>
        <location evidence="1">Cytoplasm</location>
    </subcellularLocation>
</comment>
<evidence type="ECO:0000256" key="12">
    <source>
        <dbReference type="PIRSR" id="PIRSR602481-2"/>
    </source>
</evidence>
<dbReference type="EMBL" id="FO203431">
    <property type="protein sequence ID" value="CCH87880.1"/>
    <property type="molecule type" value="Genomic_DNA"/>
</dbReference>
<dbReference type="InterPro" id="IPR036388">
    <property type="entry name" value="WH-like_DNA-bd_sf"/>
</dbReference>
<dbReference type="Pfam" id="PF01475">
    <property type="entry name" value="FUR"/>
    <property type="match status" value="1"/>
</dbReference>